<name>A0A225M1S3_9BURK</name>
<reference evidence="2" key="1">
    <citation type="submission" date="2017-06" db="EMBL/GenBank/DDBJ databases">
        <title>Herbaspirillum phytohormonus sp. nov., isolated from the root nodule of Robinia pseudoacacia in lead-zinc mine.</title>
        <authorList>
            <person name="Fan M."/>
            <person name="Lin Y."/>
        </authorList>
    </citation>
    <scope>NUCLEOTIDE SEQUENCE [LARGE SCALE GENOMIC DNA]</scope>
    <source>
        <strain evidence="2">SC-089</strain>
    </source>
</reference>
<dbReference type="OrthoDB" id="8565304at2"/>
<dbReference type="InterPro" id="IPR056209">
    <property type="entry name" value="SU10_adaptor"/>
</dbReference>
<accession>A0A225M1S3</accession>
<dbReference type="Proteomes" id="UP000214603">
    <property type="component" value="Unassembled WGS sequence"/>
</dbReference>
<dbReference type="RefSeq" id="WP_088605455.1">
    <property type="nucleotide sequence ID" value="NZ_NJIH01000013.1"/>
</dbReference>
<protein>
    <submittedName>
        <fullName evidence="1">Uncharacterized protein</fullName>
    </submittedName>
</protein>
<dbReference type="Pfam" id="PF24175">
    <property type="entry name" value="SU10_adaptor"/>
    <property type="match status" value="1"/>
</dbReference>
<gene>
    <name evidence="1" type="ORF">CEY11_21400</name>
</gene>
<dbReference type="EMBL" id="NJIH01000013">
    <property type="protein sequence ID" value="OWT55268.1"/>
    <property type="molecule type" value="Genomic_DNA"/>
</dbReference>
<organism evidence="1 2">
    <name type="scientific">Candidimonas nitroreducens</name>
    <dbReference type="NCBI Taxonomy" id="683354"/>
    <lineage>
        <taxon>Bacteria</taxon>
        <taxon>Pseudomonadati</taxon>
        <taxon>Pseudomonadota</taxon>
        <taxon>Betaproteobacteria</taxon>
        <taxon>Burkholderiales</taxon>
        <taxon>Alcaligenaceae</taxon>
        <taxon>Candidimonas</taxon>
    </lineage>
</organism>
<evidence type="ECO:0000313" key="2">
    <source>
        <dbReference type="Proteomes" id="UP000214603"/>
    </source>
</evidence>
<sequence length="208" mass="22430">MAKLDTLLTRVLDEFPAVAQTVALRALSDATKEFCTRSGAWQDSLDPIAIVAGQDTYDVSLDTGLQLVALVDVRVDGKKVYPVATELARLRDNTPGNGSPRGYVQWGPSTIELIRPPADAAQLTVKAALTLALGNTSVDVTDSVLDEYGEYIACGAKARLVRQSNQPWYAPDAVTGYAGPFYDAINNAKRRANTALGSAEVQVQMREW</sequence>
<comment type="caution">
    <text evidence="1">The sequence shown here is derived from an EMBL/GenBank/DDBJ whole genome shotgun (WGS) entry which is preliminary data.</text>
</comment>
<dbReference type="AlphaFoldDB" id="A0A225M1S3"/>
<proteinExistence type="predicted"/>
<evidence type="ECO:0000313" key="1">
    <source>
        <dbReference type="EMBL" id="OWT55268.1"/>
    </source>
</evidence>
<keyword evidence="2" id="KW-1185">Reference proteome</keyword>